<comment type="caution">
    <text evidence="1">The sequence shown here is derived from an EMBL/GenBank/DDBJ whole genome shotgun (WGS) entry which is preliminary data.</text>
</comment>
<proteinExistence type="predicted"/>
<name>A0A9W7FHF3_9STRA</name>
<dbReference type="EMBL" id="BRXZ01000462">
    <property type="protein sequence ID" value="GMI12150.1"/>
    <property type="molecule type" value="Genomic_DNA"/>
</dbReference>
<keyword evidence="2" id="KW-1185">Reference proteome</keyword>
<dbReference type="Proteomes" id="UP001165082">
    <property type="component" value="Unassembled WGS sequence"/>
</dbReference>
<dbReference type="AlphaFoldDB" id="A0A9W7FHF3"/>
<protein>
    <submittedName>
        <fullName evidence="1">Uncharacterized protein</fullName>
    </submittedName>
</protein>
<gene>
    <name evidence="1" type="ORF">TrRE_jg8572</name>
</gene>
<dbReference type="OrthoDB" id="10418478at2759"/>
<evidence type="ECO:0000313" key="1">
    <source>
        <dbReference type="EMBL" id="GMI12150.1"/>
    </source>
</evidence>
<sequence length="211" mass="23160">MLGVEGPLCGRSLPGWKGDLRSSIASLESTIISSSTEISKLETLRGNLQDRVLELKGDVEECKRNPKLNVGGWLYVDENLTNVEQVLEGPRSSVERLFYGRKVTDERGNLKGKESWVGGIYGDPAHSVKKAFQQEAAGSGGVRVYQHWGMSWAITTVTDDSNGGASRRLAKIVAKQPEVKIAQSCTAKLEGKQAARISKQREQARQVYKVD</sequence>
<reference evidence="1" key="1">
    <citation type="submission" date="2022-07" db="EMBL/GenBank/DDBJ databases">
        <title>Genome analysis of Parmales, a sister group of diatoms, reveals the evolutionary specialization of diatoms from phago-mixotrophs to photoautotrophs.</title>
        <authorList>
            <person name="Ban H."/>
            <person name="Sato S."/>
            <person name="Yoshikawa S."/>
            <person name="Kazumasa Y."/>
            <person name="Nakamura Y."/>
            <person name="Ichinomiya M."/>
            <person name="Saitoh K."/>
            <person name="Sato N."/>
            <person name="Blanc-Mathieu R."/>
            <person name="Endo H."/>
            <person name="Kuwata A."/>
            <person name="Ogata H."/>
        </authorList>
    </citation>
    <scope>NUCLEOTIDE SEQUENCE</scope>
</reference>
<evidence type="ECO:0000313" key="2">
    <source>
        <dbReference type="Proteomes" id="UP001165082"/>
    </source>
</evidence>
<organism evidence="1 2">
    <name type="scientific">Triparma retinervis</name>
    <dbReference type="NCBI Taxonomy" id="2557542"/>
    <lineage>
        <taxon>Eukaryota</taxon>
        <taxon>Sar</taxon>
        <taxon>Stramenopiles</taxon>
        <taxon>Ochrophyta</taxon>
        <taxon>Bolidophyceae</taxon>
        <taxon>Parmales</taxon>
        <taxon>Triparmaceae</taxon>
        <taxon>Triparma</taxon>
    </lineage>
</organism>
<accession>A0A9W7FHF3</accession>